<evidence type="ECO:0000313" key="2">
    <source>
        <dbReference type="Proteomes" id="UP001237642"/>
    </source>
</evidence>
<dbReference type="PANTHER" id="PTHR12748:SF0">
    <property type="entry name" value="ORIGIN RECOGNITION COMPLEX SUBUNIT 3"/>
    <property type="match status" value="1"/>
</dbReference>
<dbReference type="GO" id="GO:0031261">
    <property type="term" value="C:DNA replication preinitiation complex"/>
    <property type="evidence" value="ECO:0007669"/>
    <property type="project" value="TreeGrafter"/>
</dbReference>
<dbReference type="GO" id="GO:0005664">
    <property type="term" value="C:nuclear origin of replication recognition complex"/>
    <property type="evidence" value="ECO:0007669"/>
    <property type="project" value="InterPro"/>
</dbReference>
<name>A0AAD8HLG5_9APIA</name>
<keyword evidence="2" id="KW-1185">Reference proteome</keyword>
<gene>
    <name evidence="1" type="ORF">POM88_035055</name>
</gene>
<proteinExistence type="predicted"/>
<evidence type="ECO:0000313" key="1">
    <source>
        <dbReference type="EMBL" id="KAK1368963.1"/>
    </source>
</evidence>
<dbReference type="GO" id="GO:0006270">
    <property type="term" value="P:DNA replication initiation"/>
    <property type="evidence" value="ECO:0007669"/>
    <property type="project" value="TreeGrafter"/>
</dbReference>
<comment type="caution">
    <text evidence="1">The sequence shown here is derived from an EMBL/GenBank/DDBJ whole genome shotgun (WGS) entry which is preliminary data.</text>
</comment>
<dbReference type="GO" id="GO:0003688">
    <property type="term" value="F:DNA replication origin binding"/>
    <property type="evidence" value="ECO:0007669"/>
    <property type="project" value="TreeGrafter"/>
</dbReference>
<organism evidence="1 2">
    <name type="scientific">Heracleum sosnowskyi</name>
    <dbReference type="NCBI Taxonomy" id="360622"/>
    <lineage>
        <taxon>Eukaryota</taxon>
        <taxon>Viridiplantae</taxon>
        <taxon>Streptophyta</taxon>
        <taxon>Embryophyta</taxon>
        <taxon>Tracheophyta</taxon>
        <taxon>Spermatophyta</taxon>
        <taxon>Magnoliopsida</taxon>
        <taxon>eudicotyledons</taxon>
        <taxon>Gunneridae</taxon>
        <taxon>Pentapetalae</taxon>
        <taxon>asterids</taxon>
        <taxon>campanulids</taxon>
        <taxon>Apiales</taxon>
        <taxon>Apiaceae</taxon>
        <taxon>Apioideae</taxon>
        <taxon>apioid superclade</taxon>
        <taxon>Tordylieae</taxon>
        <taxon>Tordyliinae</taxon>
        <taxon>Heracleum</taxon>
    </lineage>
</organism>
<dbReference type="GO" id="GO:0005656">
    <property type="term" value="C:nuclear pre-replicative complex"/>
    <property type="evidence" value="ECO:0007669"/>
    <property type="project" value="TreeGrafter"/>
</dbReference>
<dbReference type="PANTHER" id="PTHR12748">
    <property type="entry name" value="ORIGIN RECOGNITION COMPLEX SUBUNIT 3"/>
    <property type="match status" value="1"/>
</dbReference>
<protein>
    <submittedName>
        <fullName evidence="1">Origin of replication complex subunit 3</fullName>
    </submittedName>
</protein>
<dbReference type="AlphaFoldDB" id="A0AAD8HLG5"/>
<reference evidence="1" key="2">
    <citation type="submission" date="2023-05" db="EMBL/GenBank/DDBJ databases">
        <authorList>
            <person name="Schelkunov M.I."/>
        </authorList>
    </citation>
    <scope>NUCLEOTIDE SEQUENCE</scope>
    <source>
        <strain evidence="1">Hsosn_3</strain>
        <tissue evidence="1">Leaf</tissue>
    </source>
</reference>
<reference evidence="1" key="1">
    <citation type="submission" date="2023-02" db="EMBL/GenBank/DDBJ databases">
        <title>Genome of toxic invasive species Heracleum sosnowskyi carries increased number of genes despite the absence of recent whole-genome duplications.</title>
        <authorList>
            <person name="Schelkunov M."/>
            <person name="Shtratnikova V."/>
            <person name="Makarenko M."/>
            <person name="Klepikova A."/>
            <person name="Omelchenko D."/>
            <person name="Novikova G."/>
            <person name="Obukhova E."/>
            <person name="Bogdanov V."/>
            <person name="Penin A."/>
            <person name="Logacheva M."/>
        </authorList>
    </citation>
    <scope>NUCLEOTIDE SEQUENCE</scope>
    <source>
        <strain evidence="1">Hsosn_3</strain>
        <tissue evidence="1">Leaf</tissue>
    </source>
</reference>
<dbReference type="EMBL" id="JAUIZM010000008">
    <property type="protein sequence ID" value="KAK1368963.1"/>
    <property type="molecule type" value="Genomic_DNA"/>
</dbReference>
<accession>A0AAD8HLG5</accession>
<dbReference type="InterPro" id="IPR020795">
    <property type="entry name" value="ORC3"/>
</dbReference>
<sequence length="138" mass="15493">MVLKPFFVLHKASSQRIERKSGGKARRRIDLSSLVHESLEKSDAGEVDGLDKLRNDAFDCVWSKTESVIKDVLRNINLDVFNEIDIWVHESFDAITSRGKPEFAKVTSSFPIVTDATSKQLLCGLVLTSKFHSSLVRS</sequence>
<dbReference type="Proteomes" id="UP001237642">
    <property type="component" value="Unassembled WGS sequence"/>
</dbReference>